<sequence>MTSKLLYSTAPYIVFSDFDGTITTQDSNDTATDELGFGLKRRRELNIEILNGTKNFRDGFKEMLDSVCANGHSFDSVVEYLRKKIKLDPGFKPFFEYCKARDIPVVIVSSGMIPIIRAILTNLVGEEDAARIQIVANDVQHLEDGKWTIKYLHPETGYGHDKSRATAPYRDLPHNPTLFFCGDGVSDLSAARAADLLFVKVVENHPNDLAVHCNREKIPYVPFAQFEQVRDVVSSVVQGEKTIEEHLAAKQ</sequence>
<protein>
    <submittedName>
        <fullName evidence="2">SPOSA6832_00555-mRNA-1:cds</fullName>
    </submittedName>
</protein>
<dbReference type="SUPFAM" id="SSF56784">
    <property type="entry name" value="HAD-like"/>
    <property type="match status" value="1"/>
</dbReference>
<dbReference type="PANTHER" id="PTHR28181">
    <property type="entry name" value="UPF0655 PROTEIN YCR015C"/>
    <property type="match status" value="1"/>
</dbReference>
<dbReference type="OrthoDB" id="10014216at2759"/>
<dbReference type="InterPro" id="IPR050849">
    <property type="entry name" value="HAD-like_hydrolase_phosphatase"/>
</dbReference>
<dbReference type="PANTHER" id="PTHR28181:SF2">
    <property type="entry name" value="PHOSPHORIC MONOESTER HYDROLASE"/>
    <property type="match status" value="1"/>
</dbReference>
<evidence type="ECO:0000256" key="1">
    <source>
        <dbReference type="ARBA" id="ARBA00022801"/>
    </source>
</evidence>
<keyword evidence="1" id="KW-0378">Hydrolase</keyword>
<dbReference type="AlphaFoldDB" id="A0A0D6EGE4"/>
<gene>
    <name evidence="2" type="primary">SPOSA6832_00555</name>
</gene>
<organism evidence="2 3">
    <name type="scientific">Sporidiobolus salmonicolor</name>
    <name type="common">Yeast-like fungus</name>
    <name type="synonym">Sporobolomyces salmonicolor</name>
    <dbReference type="NCBI Taxonomy" id="5005"/>
    <lineage>
        <taxon>Eukaryota</taxon>
        <taxon>Fungi</taxon>
        <taxon>Dikarya</taxon>
        <taxon>Basidiomycota</taxon>
        <taxon>Pucciniomycotina</taxon>
        <taxon>Microbotryomycetes</taxon>
        <taxon>Sporidiobolales</taxon>
        <taxon>Sporidiobolaceae</taxon>
        <taxon>Sporobolomyces</taxon>
    </lineage>
</organism>
<reference evidence="3" key="1">
    <citation type="submission" date="2015-02" db="EMBL/GenBank/DDBJ databases">
        <authorList>
            <person name="Gon?alves P."/>
        </authorList>
    </citation>
    <scope>NUCLEOTIDE SEQUENCE [LARGE SCALE GENOMIC DNA]</scope>
</reference>
<name>A0A0D6EGE4_SPOSA</name>
<proteinExistence type="predicted"/>
<dbReference type="NCBIfam" id="TIGR01488">
    <property type="entry name" value="HAD-SF-IB"/>
    <property type="match status" value="1"/>
</dbReference>
<dbReference type="Gene3D" id="3.90.1470.20">
    <property type="match status" value="1"/>
</dbReference>
<evidence type="ECO:0000313" key="2">
    <source>
        <dbReference type="EMBL" id="CEQ39044.1"/>
    </source>
</evidence>
<dbReference type="InterPro" id="IPR023214">
    <property type="entry name" value="HAD_sf"/>
</dbReference>
<dbReference type="InterPro" id="IPR036412">
    <property type="entry name" value="HAD-like_sf"/>
</dbReference>
<dbReference type="Pfam" id="PF12710">
    <property type="entry name" value="HAD"/>
    <property type="match status" value="1"/>
</dbReference>
<dbReference type="EMBL" id="CENE01000002">
    <property type="protein sequence ID" value="CEQ39044.1"/>
    <property type="molecule type" value="Genomic_DNA"/>
</dbReference>
<dbReference type="Proteomes" id="UP000243876">
    <property type="component" value="Unassembled WGS sequence"/>
</dbReference>
<feature type="non-terminal residue" evidence="2">
    <location>
        <position position="1"/>
    </location>
</feature>
<evidence type="ECO:0000313" key="3">
    <source>
        <dbReference type="Proteomes" id="UP000243876"/>
    </source>
</evidence>
<dbReference type="NCBIfam" id="TIGR01489">
    <property type="entry name" value="DKMTPPase-SF"/>
    <property type="match status" value="1"/>
</dbReference>
<dbReference type="InterPro" id="IPR006384">
    <property type="entry name" value="HAD_hydro_PyrdxlP_Pase-like"/>
</dbReference>
<keyword evidence="3" id="KW-1185">Reference proteome</keyword>
<accession>A0A0D6EGE4</accession>
<dbReference type="Gene3D" id="3.40.50.1000">
    <property type="entry name" value="HAD superfamily/HAD-like"/>
    <property type="match status" value="1"/>
</dbReference>
<dbReference type="GO" id="GO:0016791">
    <property type="term" value="F:phosphatase activity"/>
    <property type="evidence" value="ECO:0007669"/>
    <property type="project" value="InterPro"/>
</dbReference>